<protein>
    <submittedName>
        <fullName evidence="3">von Willebrand factor type A domain protein</fullName>
    </submittedName>
</protein>
<evidence type="ECO:0000313" key="4">
    <source>
        <dbReference type="Proteomes" id="UP000058857"/>
    </source>
</evidence>
<evidence type="ECO:0000256" key="1">
    <source>
        <dbReference type="SAM" id="Phobius"/>
    </source>
</evidence>
<dbReference type="PROSITE" id="PS50234">
    <property type="entry name" value="VWFA"/>
    <property type="match status" value="1"/>
</dbReference>
<dbReference type="RefSeq" id="WP_002740541.1">
    <property type="nucleotide sequence ID" value="NZ_CP012029.1"/>
</dbReference>
<gene>
    <name evidence="3" type="ORF">LBBP_03783</name>
</gene>
<dbReference type="SMART" id="SM00327">
    <property type="entry name" value="VWA"/>
    <property type="match status" value="1"/>
</dbReference>
<dbReference type="Proteomes" id="UP000058857">
    <property type="component" value="Chromosome 1"/>
</dbReference>
<dbReference type="EMBL" id="CP012029">
    <property type="protein sequence ID" value="ALO27949.1"/>
    <property type="molecule type" value="Genomic_DNA"/>
</dbReference>
<name>A0A0E3B709_LEPBO</name>
<dbReference type="SUPFAM" id="SSF53300">
    <property type="entry name" value="vWA-like"/>
    <property type="match status" value="1"/>
</dbReference>
<sequence length="379" mass="43075">MRFFSKGAFDLFLETHSNAQGISYIKFTNRKIGHRIYSQKILNLIGLILFFLLTGTHIASENHERSKLFIVDASGSMNEYLGIYQKIHLAKKHVSRYISTLPTETEIGFIAYGNRIPGCSSSRLYEPLQRENHDTFKNRLFSLTPSGATPLAESIRIAGNLISQRKKETEIILITDGVESCYGDPKKELQALKQQGVYFKFHILGLGLKPDEERKMKILAEEGDGKYFGIEDDSSFYMALDSFKNQTVPIIEKNRKDSLREPNGDLMVWFEKIRKNQESDSKITYTIDFGFKTRNNPKNCVVFNLKQKGNSSRQSLGSKRILSPENLIFSESSCFDVSESKGTITIEIPKRTSLIGVLELWDMVGIPSPLGISNEEEFH</sequence>
<dbReference type="InterPro" id="IPR002035">
    <property type="entry name" value="VWF_A"/>
</dbReference>
<feature type="transmembrane region" description="Helical" evidence="1">
    <location>
        <begin position="41"/>
        <end position="59"/>
    </location>
</feature>
<keyword evidence="1" id="KW-1133">Transmembrane helix</keyword>
<proteinExistence type="predicted"/>
<feature type="domain" description="VWFA" evidence="2">
    <location>
        <begin position="66"/>
        <end position="247"/>
    </location>
</feature>
<keyword evidence="1" id="KW-0812">Transmembrane</keyword>
<evidence type="ECO:0000313" key="3">
    <source>
        <dbReference type="EMBL" id="ALO27949.1"/>
    </source>
</evidence>
<dbReference type="PATRIC" id="fig|280505.15.peg.3685"/>
<evidence type="ECO:0000259" key="2">
    <source>
        <dbReference type="PROSITE" id="PS50234"/>
    </source>
</evidence>
<dbReference type="Gene3D" id="3.40.50.410">
    <property type="entry name" value="von Willebrand factor, type A domain"/>
    <property type="match status" value="1"/>
</dbReference>
<organism evidence="3">
    <name type="scientific">Leptospira borgpetersenii serovar Ballum</name>
    <dbReference type="NCBI Taxonomy" id="280505"/>
    <lineage>
        <taxon>Bacteria</taxon>
        <taxon>Pseudomonadati</taxon>
        <taxon>Spirochaetota</taxon>
        <taxon>Spirochaetia</taxon>
        <taxon>Leptospirales</taxon>
        <taxon>Leptospiraceae</taxon>
        <taxon>Leptospira</taxon>
    </lineage>
</organism>
<accession>A0A0E3B709</accession>
<dbReference type="Pfam" id="PF13519">
    <property type="entry name" value="VWA_2"/>
    <property type="match status" value="1"/>
</dbReference>
<keyword evidence="1" id="KW-0472">Membrane</keyword>
<dbReference type="AlphaFoldDB" id="A0A0E3B709"/>
<dbReference type="InterPro" id="IPR036465">
    <property type="entry name" value="vWFA_dom_sf"/>
</dbReference>
<reference evidence="3 4" key="1">
    <citation type="journal article" date="2015" name="PLoS Negl. Trop. Dis.">
        <title>Distribution of Plasmids in Distinct Leptospira Pathogenic Species.</title>
        <authorList>
            <person name="Wang Y."/>
            <person name="Zhuang X."/>
            <person name="Zhong Y."/>
            <person name="Zhang C."/>
            <person name="Zhang Y."/>
            <person name="Zeng L."/>
            <person name="Zhu Y."/>
            <person name="He P."/>
            <person name="Dong K."/>
            <person name="Pal U."/>
            <person name="Guo X."/>
            <person name="Qin J."/>
        </authorList>
    </citation>
    <scope>NUCLEOTIDE SEQUENCE [LARGE SCALE GENOMIC DNA]</scope>
    <source>
        <strain evidence="3 4">56604</strain>
    </source>
</reference>